<evidence type="ECO:0000313" key="5">
    <source>
        <dbReference type="EMBL" id="TCW02845.1"/>
    </source>
</evidence>
<dbReference type="GeneID" id="98913974"/>
<dbReference type="Pfam" id="PF02595">
    <property type="entry name" value="Gly_kinase"/>
    <property type="match status" value="1"/>
</dbReference>
<dbReference type="RefSeq" id="WP_132226110.1">
    <property type="nucleotide sequence ID" value="NZ_JANKBF010000002.1"/>
</dbReference>
<accession>A0A4R3Z8X1</accession>
<keyword evidence="6" id="KW-1185">Reference proteome</keyword>
<dbReference type="Proteomes" id="UP000295515">
    <property type="component" value="Unassembled WGS sequence"/>
</dbReference>
<evidence type="ECO:0000313" key="6">
    <source>
        <dbReference type="Proteomes" id="UP000295515"/>
    </source>
</evidence>
<dbReference type="InterPro" id="IPR004381">
    <property type="entry name" value="Glycerate_kinase"/>
</dbReference>
<dbReference type="InterPro" id="IPR018197">
    <property type="entry name" value="Glycerate_kinase_RE-like"/>
</dbReference>
<evidence type="ECO:0000256" key="1">
    <source>
        <dbReference type="ARBA" id="ARBA00006284"/>
    </source>
</evidence>
<dbReference type="EMBL" id="SMCQ01000001">
    <property type="protein sequence ID" value="TCW02845.1"/>
    <property type="molecule type" value="Genomic_DNA"/>
</dbReference>
<proteinExistence type="inferred from homology"/>
<dbReference type="PANTHER" id="PTHR21599:SF0">
    <property type="entry name" value="GLYCERATE KINASE"/>
    <property type="match status" value="1"/>
</dbReference>
<dbReference type="InterPro" id="IPR018193">
    <property type="entry name" value="Glyc_kinase_flavodox-like_fold"/>
</dbReference>
<sequence>MKIVVAPDSFKESMSAIEASEAIFEALDAYGIESVLTPLADGGEGTLETLVSAMNGKIETYWVKGVRLEKRAVAVGYVDDIAIIECAKVCGLELLTEDQKNPYHTSTYGLGELILKALDHHVKKLMICLGGSATNDGGIGMMSALGVQFLDEHNKNVIPTMAGLAHIQTIDVSLLDERLKNVEIIGVCDVTNPLCGDNGATYIYGGQKGVKQTEMATIDKAMKDYAKKVDEIYNYDYQNQPGTGAAGGLGYALCAFCQAKLLPGFEVVSEIVELEKHIAKCDKVIVGEGKIDKQTQYGKTPYGVLKIAQKYHKDVFAFAGKVEDLDVLKALGFKNIYAISPEDMPLSMALKKGKENLCQCVKAHMEDIKNEV</sequence>
<keyword evidence="3 4" id="KW-0418">Kinase</keyword>
<comment type="similarity">
    <text evidence="1 4">Belongs to the glycerate kinase type-1 family.</text>
</comment>
<keyword evidence="2 4" id="KW-0808">Transferase</keyword>
<dbReference type="GO" id="GO:0031388">
    <property type="term" value="P:organic acid phosphorylation"/>
    <property type="evidence" value="ECO:0007669"/>
    <property type="project" value="UniProtKB-UniRule"/>
</dbReference>
<dbReference type="PANTHER" id="PTHR21599">
    <property type="entry name" value="GLYCERATE KINASE"/>
    <property type="match status" value="1"/>
</dbReference>
<dbReference type="GO" id="GO:0008887">
    <property type="term" value="F:glycerate kinase activity"/>
    <property type="evidence" value="ECO:0007669"/>
    <property type="project" value="UniProtKB-UniRule"/>
</dbReference>
<dbReference type="Gene3D" id="3.40.50.10350">
    <property type="entry name" value="Glycerate kinase, domain 1"/>
    <property type="match status" value="1"/>
</dbReference>
<evidence type="ECO:0000256" key="2">
    <source>
        <dbReference type="ARBA" id="ARBA00022679"/>
    </source>
</evidence>
<dbReference type="InterPro" id="IPR036129">
    <property type="entry name" value="Glycerate_kinase_sf"/>
</dbReference>
<dbReference type="AlphaFoldDB" id="A0A4R3Z8X1"/>
<protein>
    <submittedName>
        <fullName evidence="5">Glycerate kinase</fullName>
    </submittedName>
</protein>
<evidence type="ECO:0000256" key="4">
    <source>
        <dbReference type="PIRNR" id="PIRNR006078"/>
    </source>
</evidence>
<gene>
    <name evidence="5" type="ORF">EDD60_101149</name>
</gene>
<dbReference type="SUPFAM" id="SSF110738">
    <property type="entry name" value="Glycerate kinase I"/>
    <property type="match status" value="1"/>
</dbReference>
<name>A0A4R3Z8X1_9FIRM</name>
<evidence type="ECO:0000256" key="3">
    <source>
        <dbReference type="ARBA" id="ARBA00022777"/>
    </source>
</evidence>
<dbReference type="Gene3D" id="3.90.1510.10">
    <property type="entry name" value="Glycerate kinase, domain 2"/>
    <property type="match status" value="1"/>
</dbReference>
<comment type="caution">
    <text evidence="5">The sequence shown here is derived from an EMBL/GenBank/DDBJ whole genome shotgun (WGS) entry which is preliminary data.</text>
</comment>
<dbReference type="NCBIfam" id="TIGR00045">
    <property type="entry name" value="glycerate kinase"/>
    <property type="match status" value="1"/>
</dbReference>
<dbReference type="PIRSF" id="PIRSF006078">
    <property type="entry name" value="GlxK"/>
    <property type="match status" value="1"/>
</dbReference>
<organism evidence="5 6">
    <name type="scientific">Longibaculum muris</name>
    <dbReference type="NCBI Taxonomy" id="1796628"/>
    <lineage>
        <taxon>Bacteria</taxon>
        <taxon>Bacillati</taxon>
        <taxon>Bacillota</taxon>
        <taxon>Erysipelotrichia</taxon>
        <taxon>Erysipelotrichales</taxon>
        <taxon>Coprobacillaceae</taxon>
        <taxon>Longibaculum</taxon>
    </lineage>
</organism>
<reference evidence="5 6" key="1">
    <citation type="submission" date="2019-03" db="EMBL/GenBank/DDBJ databases">
        <title>Genomic Encyclopedia of Type Strains, Phase IV (KMG-IV): sequencing the most valuable type-strain genomes for metagenomic binning, comparative biology and taxonomic classification.</title>
        <authorList>
            <person name="Goeker M."/>
        </authorList>
    </citation>
    <scope>NUCLEOTIDE SEQUENCE [LARGE SCALE GENOMIC DNA]</scope>
    <source>
        <strain evidence="5 6">DSM 29487</strain>
    </source>
</reference>